<feature type="domain" description="WSC" evidence="20">
    <location>
        <begin position="57"/>
        <end position="156"/>
    </location>
</feature>
<keyword evidence="15" id="KW-0472">Membrane</keyword>
<sequence>MIKQEFKDFKNLKDKCPLLNDHFATSALSRMKTKYCKQMLISRLCSIDKFGENWPSLEIENGCKEYFDILFLILLDFGTHFNFSSLNSPEFCVQNCLKAGFSFAGVGFSVFCYCSNYLSNKIENVLNNSFCNLFKCPGNKDVFCGGNGTIFIYKTGVKIKNKDFNKQSKKLPKFIPFNSTHKSINKIRILFLLQLNGRNYRQIRRLLRMIYNSKHFYFIHVDSRQEFMQLEMIKIQKTFESKVLKERFATIWGGTSLLELFLFVINKSINELNIQWDYIINLSEKDMPLLSLEELEQQLESASNKSFLSSHGYNTANFLHKQGFYFNFLECENRMWRISTRNSFPLNLRLDGGSDWLSLNSNNFCTLIFDTNLRFTNWKRKQGCRCSAFKPVVDWCGCSPVALKKEDIQKKINLNRCQEKSLFFGRKFDYFVDIEPIAFLEKQVLRFRPEQIPTNLNDSLNSIWINLFSFEAPNDSPFASKIHLINQISSFLFTKINNSSNLFSNDCKFNRLLNLFIFRANMSSKIQNIFSVEIKCGEEEFYLIELLVSQNKINKQEIIEQQQIFTEEGIFSFDVNNEINFEEIFFVYPFIVDLIISNSSFTLNWRWNLIEIKNLNNWTSPSIILNLFGPNNKLIFKQIIKPYDSLNGIQFVEINLKNILNKNSNIKPGTWSASLYFNSTTKLSQIYFPIFPNSSFQLLQLN</sequence>
<evidence type="ECO:0000256" key="17">
    <source>
        <dbReference type="ARBA" id="ARBA00023180"/>
    </source>
</evidence>
<evidence type="ECO:0000256" key="11">
    <source>
        <dbReference type="ARBA" id="ARBA00022824"/>
    </source>
</evidence>
<organism evidence="21 22">
    <name type="scientific">Meloidogyne graminicola</name>
    <dbReference type="NCBI Taxonomy" id="189291"/>
    <lineage>
        <taxon>Eukaryota</taxon>
        <taxon>Metazoa</taxon>
        <taxon>Ecdysozoa</taxon>
        <taxon>Nematoda</taxon>
        <taxon>Chromadorea</taxon>
        <taxon>Rhabditida</taxon>
        <taxon>Tylenchina</taxon>
        <taxon>Tylenchomorpha</taxon>
        <taxon>Tylenchoidea</taxon>
        <taxon>Meloidogynidae</taxon>
        <taxon>Meloidogyninae</taxon>
        <taxon>Meloidogyne</taxon>
    </lineage>
</organism>
<dbReference type="AlphaFoldDB" id="A0A8S9ZH39"/>
<dbReference type="GO" id="GO:0000139">
    <property type="term" value="C:Golgi membrane"/>
    <property type="evidence" value="ECO:0007669"/>
    <property type="project" value="UniProtKB-SubCell"/>
</dbReference>
<proteinExistence type="inferred from homology"/>
<evidence type="ECO:0000256" key="10">
    <source>
        <dbReference type="ARBA" id="ARBA00022723"/>
    </source>
</evidence>
<dbReference type="InterPro" id="IPR003406">
    <property type="entry name" value="Glyco_trans_14"/>
</dbReference>
<comment type="subcellular location">
    <subcellularLocation>
        <location evidence="2">Endoplasmic reticulum membrane</location>
        <topology evidence="2">Single-pass type II membrane protein</topology>
    </subcellularLocation>
    <subcellularLocation>
        <location evidence="1">Golgi apparatus membrane</location>
        <topology evidence="1">Single-pass type II membrane protein</topology>
    </subcellularLocation>
</comment>
<evidence type="ECO:0000256" key="7">
    <source>
        <dbReference type="ARBA" id="ARBA00022676"/>
    </source>
</evidence>
<evidence type="ECO:0000256" key="1">
    <source>
        <dbReference type="ARBA" id="ARBA00004323"/>
    </source>
</evidence>
<dbReference type="EC" id="2.4.2.26" evidence="6"/>
<name>A0A8S9ZH39_9BILA</name>
<dbReference type="Pfam" id="PF02485">
    <property type="entry name" value="Branch"/>
    <property type="match status" value="1"/>
</dbReference>
<keyword evidence="8" id="KW-0808">Transferase</keyword>
<keyword evidence="17" id="KW-0325">Glycoprotein</keyword>
<dbReference type="GO" id="GO:0030158">
    <property type="term" value="F:protein xylosyltransferase activity"/>
    <property type="evidence" value="ECO:0007669"/>
    <property type="project" value="UniProtKB-EC"/>
</dbReference>
<keyword evidence="22" id="KW-1185">Reference proteome</keyword>
<keyword evidence="10" id="KW-0479">Metal-binding</keyword>
<dbReference type="OrthoDB" id="2019572at2759"/>
<keyword evidence="12" id="KW-0735">Signal-anchor</keyword>
<dbReference type="PANTHER" id="PTHR46025">
    <property type="entry name" value="XYLOSYLTRANSFERASE OXT"/>
    <property type="match status" value="1"/>
</dbReference>
<comment type="pathway">
    <text evidence="3">Glycan metabolism; chondroitin sulfate biosynthesis.</text>
</comment>
<evidence type="ECO:0000256" key="2">
    <source>
        <dbReference type="ARBA" id="ARBA00004648"/>
    </source>
</evidence>
<evidence type="ECO:0000259" key="20">
    <source>
        <dbReference type="PROSITE" id="PS51212"/>
    </source>
</evidence>
<evidence type="ECO:0000256" key="16">
    <source>
        <dbReference type="ARBA" id="ARBA00023157"/>
    </source>
</evidence>
<keyword evidence="14" id="KW-0333">Golgi apparatus</keyword>
<evidence type="ECO:0000256" key="12">
    <source>
        <dbReference type="ARBA" id="ARBA00022968"/>
    </source>
</evidence>
<comment type="pathway">
    <text evidence="4">Glycan metabolism; heparan sulfate biosynthesis.</text>
</comment>
<evidence type="ECO:0000313" key="22">
    <source>
        <dbReference type="Proteomes" id="UP000605970"/>
    </source>
</evidence>
<dbReference type="InterPro" id="IPR002889">
    <property type="entry name" value="WSC_carb-bd"/>
</dbReference>
<dbReference type="GO" id="GO:0046872">
    <property type="term" value="F:metal ion binding"/>
    <property type="evidence" value="ECO:0007669"/>
    <property type="project" value="UniProtKB-KW"/>
</dbReference>
<dbReference type="Proteomes" id="UP000605970">
    <property type="component" value="Unassembled WGS sequence"/>
</dbReference>
<dbReference type="GO" id="GO:0005789">
    <property type="term" value="C:endoplasmic reticulum membrane"/>
    <property type="evidence" value="ECO:0007669"/>
    <property type="project" value="UniProtKB-SubCell"/>
</dbReference>
<evidence type="ECO:0000256" key="3">
    <source>
        <dbReference type="ARBA" id="ARBA00004840"/>
    </source>
</evidence>
<reference evidence="21" key="1">
    <citation type="journal article" date="2020" name="Ecol. Evol.">
        <title>Genome structure and content of the rice root-knot nematode (Meloidogyne graminicola).</title>
        <authorList>
            <person name="Phan N.T."/>
            <person name="Danchin E.G.J."/>
            <person name="Klopp C."/>
            <person name="Perfus-Barbeoch L."/>
            <person name="Kozlowski D.K."/>
            <person name="Koutsovoulos G.D."/>
            <person name="Lopez-Roques C."/>
            <person name="Bouchez O."/>
            <person name="Zahm M."/>
            <person name="Besnard G."/>
            <person name="Bellafiore S."/>
        </authorList>
    </citation>
    <scope>NUCLEOTIDE SEQUENCE</scope>
    <source>
        <strain evidence="21">VN-18</strain>
    </source>
</reference>
<dbReference type="PROSITE" id="PS51212">
    <property type="entry name" value="WSC"/>
    <property type="match status" value="1"/>
</dbReference>
<keyword evidence="9" id="KW-0812">Transmembrane</keyword>
<evidence type="ECO:0000256" key="13">
    <source>
        <dbReference type="ARBA" id="ARBA00022989"/>
    </source>
</evidence>
<dbReference type="Pfam" id="PF01822">
    <property type="entry name" value="WSC"/>
    <property type="match status" value="1"/>
</dbReference>
<protein>
    <recommendedName>
        <fullName evidence="6">protein xylosyltransferase</fullName>
        <ecNumber evidence="6">2.4.2.26</ecNumber>
    </recommendedName>
    <alternativeName>
        <fullName evidence="18">Peptide O-xylosyltransferase</fullName>
    </alternativeName>
</protein>
<dbReference type="GO" id="GO:0050650">
    <property type="term" value="P:chondroitin sulfate proteoglycan biosynthetic process"/>
    <property type="evidence" value="ECO:0007669"/>
    <property type="project" value="TreeGrafter"/>
</dbReference>
<evidence type="ECO:0000256" key="14">
    <source>
        <dbReference type="ARBA" id="ARBA00023034"/>
    </source>
</evidence>
<gene>
    <name evidence="21" type="ORF">Mgra_00007941</name>
</gene>
<evidence type="ECO:0000256" key="9">
    <source>
        <dbReference type="ARBA" id="ARBA00022692"/>
    </source>
</evidence>
<evidence type="ECO:0000256" key="6">
    <source>
        <dbReference type="ARBA" id="ARBA00011972"/>
    </source>
</evidence>
<evidence type="ECO:0000256" key="5">
    <source>
        <dbReference type="ARBA" id="ARBA00010195"/>
    </source>
</evidence>
<evidence type="ECO:0000256" key="4">
    <source>
        <dbReference type="ARBA" id="ARBA00005093"/>
    </source>
</evidence>
<keyword evidence="13" id="KW-1133">Transmembrane helix</keyword>
<evidence type="ECO:0000256" key="15">
    <source>
        <dbReference type="ARBA" id="ARBA00023136"/>
    </source>
</evidence>
<dbReference type="EMBL" id="JABEBT010000097">
    <property type="protein sequence ID" value="KAF7632636.1"/>
    <property type="molecule type" value="Genomic_DNA"/>
</dbReference>
<keyword evidence="16" id="KW-1015">Disulfide bond</keyword>
<comment type="similarity">
    <text evidence="5">Belongs to the glycosyltransferase 14 family. XylT subfamily.</text>
</comment>
<evidence type="ECO:0000313" key="21">
    <source>
        <dbReference type="EMBL" id="KAF7632636.1"/>
    </source>
</evidence>
<dbReference type="InterPro" id="IPR043538">
    <property type="entry name" value="XYLT"/>
</dbReference>
<keyword evidence="7" id="KW-0328">Glycosyltransferase</keyword>
<dbReference type="GO" id="GO:0015012">
    <property type="term" value="P:heparan sulfate proteoglycan biosynthetic process"/>
    <property type="evidence" value="ECO:0007669"/>
    <property type="project" value="TreeGrafter"/>
</dbReference>
<comment type="caution">
    <text evidence="21">The sequence shown here is derived from an EMBL/GenBank/DDBJ whole genome shotgun (WGS) entry which is preliminary data.</text>
</comment>
<dbReference type="PANTHER" id="PTHR46025:SF3">
    <property type="entry name" value="XYLOSYLTRANSFERASE OXT"/>
    <property type="match status" value="1"/>
</dbReference>
<accession>A0A8S9ZH39</accession>
<comment type="catalytic activity">
    <reaction evidence="19">
        <text>UDP-alpha-D-xylose + L-seryl-[protein] = 3-O-(beta-D-xylosyl)-L-seryl-[protein] + UDP + H(+)</text>
        <dbReference type="Rhea" id="RHEA:50192"/>
        <dbReference type="Rhea" id="RHEA-COMP:9863"/>
        <dbReference type="Rhea" id="RHEA-COMP:12567"/>
        <dbReference type="ChEBI" id="CHEBI:15378"/>
        <dbReference type="ChEBI" id="CHEBI:29999"/>
        <dbReference type="ChEBI" id="CHEBI:57632"/>
        <dbReference type="ChEBI" id="CHEBI:58223"/>
        <dbReference type="ChEBI" id="CHEBI:132085"/>
        <dbReference type="EC" id="2.4.2.26"/>
    </reaction>
</comment>
<evidence type="ECO:0000256" key="19">
    <source>
        <dbReference type="ARBA" id="ARBA00047847"/>
    </source>
</evidence>
<evidence type="ECO:0000256" key="18">
    <source>
        <dbReference type="ARBA" id="ARBA00042865"/>
    </source>
</evidence>
<keyword evidence="11" id="KW-0256">Endoplasmic reticulum</keyword>
<evidence type="ECO:0000256" key="8">
    <source>
        <dbReference type="ARBA" id="ARBA00022679"/>
    </source>
</evidence>